<feature type="transmembrane region" description="Helical" evidence="7">
    <location>
        <begin position="295"/>
        <end position="312"/>
    </location>
</feature>
<evidence type="ECO:0000256" key="6">
    <source>
        <dbReference type="SAM" id="MobiDB-lite"/>
    </source>
</evidence>
<feature type="transmembrane region" description="Helical" evidence="7">
    <location>
        <begin position="416"/>
        <end position="435"/>
    </location>
</feature>
<gene>
    <name evidence="9" type="ORF">HYFRA_00008222</name>
</gene>
<comment type="caution">
    <text evidence="9">The sequence shown here is derived from an EMBL/GenBank/DDBJ whole genome shotgun (WGS) entry which is preliminary data.</text>
</comment>
<evidence type="ECO:0000256" key="7">
    <source>
        <dbReference type="SAM" id="Phobius"/>
    </source>
</evidence>
<dbReference type="Pfam" id="PF07690">
    <property type="entry name" value="MFS_1"/>
    <property type="match status" value="1"/>
</dbReference>
<feature type="transmembrane region" description="Helical" evidence="7">
    <location>
        <begin position="385"/>
        <end position="404"/>
    </location>
</feature>
<dbReference type="Proteomes" id="UP000696280">
    <property type="component" value="Unassembled WGS sequence"/>
</dbReference>
<dbReference type="InterPro" id="IPR036259">
    <property type="entry name" value="MFS_trans_sf"/>
</dbReference>
<feature type="transmembrane region" description="Helical" evidence="7">
    <location>
        <begin position="122"/>
        <end position="141"/>
    </location>
</feature>
<protein>
    <recommendedName>
        <fullName evidence="8">Major facilitator superfamily (MFS) profile domain-containing protein</fullName>
    </recommendedName>
</protein>
<evidence type="ECO:0000256" key="3">
    <source>
        <dbReference type="ARBA" id="ARBA00022692"/>
    </source>
</evidence>
<feature type="compositionally biased region" description="Polar residues" evidence="6">
    <location>
        <begin position="1"/>
        <end position="29"/>
    </location>
</feature>
<keyword evidence="5 7" id="KW-0472">Membrane</keyword>
<evidence type="ECO:0000259" key="8">
    <source>
        <dbReference type="PROSITE" id="PS50850"/>
    </source>
</evidence>
<feature type="transmembrane region" description="Helical" evidence="7">
    <location>
        <begin position="447"/>
        <end position="467"/>
    </location>
</feature>
<dbReference type="AlphaFoldDB" id="A0A9N9Q086"/>
<evidence type="ECO:0000313" key="10">
    <source>
        <dbReference type="Proteomes" id="UP000696280"/>
    </source>
</evidence>
<feature type="transmembrane region" description="Helical" evidence="7">
    <location>
        <begin position="93"/>
        <end position="115"/>
    </location>
</feature>
<dbReference type="PANTHER" id="PTHR43791">
    <property type="entry name" value="PERMEASE-RELATED"/>
    <property type="match status" value="1"/>
</dbReference>
<dbReference type="PROSITE" id="PS50850">
    <property type="entry name" value="MFS"/>
    <property type="match status" value="1"/>
</dbReference>
<dbReference type="GO" id="GO:0022857">
    <property type="term" value="F:transmembrane transporter activity"/>
    <property type="evidence" value="ECO:0007669"/>
    <property type="project" value="InterPro"/>
</dbReference>
<feature type="transmembrane region" description="Helical" evidence="7">
    <location>
        <begin position="356"/>
        <end position="378"/>
    </location>
</feature>
<sequence>MEKSPRLSSSDIEQATDVSSGGCATSNESPAPPALPTFTPMQYRKLIWKLDLRLLPALFCLWFVSLIDRINIGSANIYGIQKDLKMDPRSNDFNIALLVVQVGLITCEVPSNYLLKKTSPPIILAATSILLAICTIGQGVITNFSGLLAVRFFVGVFEAGLIPANPKLTITDLWKGSVYVLSQYYPRYELQWRLSMLMVGNAVSSAFGGLLAFAIADIKSSNGYSPWRWIFIIEGCMTVGVTILAYPFLPGWPATAKWLSVDEKAVLADRIQRQGIVGKMEVLNSKTMKRIVLDWKIYLLFVVLCFPFVLIINPRMMLTFHSGAVASCTTVTVYSTAIFAPTIIKQFEPTASARYVQALVIPIFIAASVGCLAAAFASDKLKHRAGFALLGYLLIISGAVILIYQDQVSSKTRYGALYLLAVGSYISLPMLWTMLVNNVSGSYKIGYAVAMEVGLGNVGGIASALLFQGKQAPKYRSGYKTILGMSCAAVGMIAIYTLALWYENRARDAGKRDARLSDPDVDNLGDDHPQFRYGY</sequence>
<feature type="transmembrane region" description="Helical" evidence="7">
    <location>
        <begin position="54"/>
        <end position="73"/>
    </location>
</feature>
<evidence type="ECO:0000256" key="2">
    <source>
        <dbReference type="ARBA" id="ARBA00022448"/>
    </source>
</evidence>
<dbReference type="OrthoDB" id="19923at2759"/>
<keyword evidence="4 7" id="KW-1133">Transmembrane helix</keyword>
<evidence type="ECO:0000313" key="9">
    <source>
        <dbReference type="EMBL" id="CAG8960502.1"/>
    </source>
</evidence>
<dbReference type="SUPFAM" id="SSF103473">
    <property type="entry name" value="MFS general substrate transporter"/>
    <property type="match status" value="1"/>
</dbReference>
<feature type="transmembrane region" description="Helical" evidence="7">
    <location>
        <begin position="479"/>
        <end position="502"/>
    </location>
</feature>
<organism evidence="9 10">
    <name type="scientific">Hymenoscyphus fraxineus</name>
    <dbReference type="NCBI Taxonomy" id="746836"/>
    <lineage>
        <taxon>Eukaryota</taxon>
        <taxon>Fungi</taxon>
        <taxon>Dikarya</taxon>
        <taxon>Ascomycota</taxon>
        <taxon>Pezizomycotina</taxon>
        <taxon>Leotiomycetes</taxon>
        <taxon>Helotiales</taxon>
        <taxon>Helotiaceae</taxon>
        <taxon>Hymenoscyphus</taxon>
    </lineage>
</organism>
<feature type="region of interest" description="Disordered" evidence="6">
    <location>
        <begin position="1"/>
        <end position="33"/>
    </location>
</feature>
<dbReference type="InterPro" id="IPR020846">
    <property type="entry name" value="MFS_dom"/>
</dbReference>
<evidence type="ECO:0000256" key="4">
    <source>
        <dbReference type="ARBA" id="ARBA00022989"/>
    </source>
</evidence>
<dbReference type="InterPro" id="IPR011701">
    <property type="entry name" value="MFS"/>
</dbReference>
<keyword evidence="3 7" id="KW-0812">Transmembrane</keyword>
<accession>A0A9N9Q086</accession>
<name>A0A9N9Q086_9HELO</name>
<feature type="domain" description="Major facilitator superfamily (MFS) profile" evidence="8">
    <location>
        <begin position="54"/>
        <end position="505"/>
    </location>
</feature>
<dbReference type="Gene3D" id="1.20.1250.20">
    <property type="entry name" value="MFS general substrate transporter like domains"/>
    <property type="match status" value="2"/>
</dbReference>
<keyword evidence="10" id="KW-1185">Reference proteome</keyword>
<dbReference type="PANTHER" id="PTHR43791:SF52">
    <property type="entry name" value="TRANSPORTER, PUTATIVE (AFU_ORTHOLOGUE AFUA_1G11820)-RELATED"/>
    <property type="match status" value="1"/>
</dbReference>
<comment type="subcellular location">
    <subcellularLocation>
        <location evidence="1">Membrane</location>
        <topology evidence="1">Multi-pass membrane protein</topology>
    </subcellularLocation>
</comment>
<evidence type="ECO:0000256" key="1">
    <source>
        <dbReference type="ARBA" id="ARBA00004141"/>
    </source>
</evidence>
<evidence type="ECO:0000256" key="5">
    <source>
        <dbReference type="ARBA" id="ARBA00023136"/>
    </source>
</evidence>
<reference evidence="9" key="1">
    <citation type="submission" date="2021-07" db="EMBL/GenBank/DDBJ databases">
        <authorList>
            <person name="Durling M."/>
        </authorList>
    </citation>
    <scope>NUCLEOTIDE SEQUENCE</scope>
</reference>
<feature type="transmembrane region" description="Helical" evidence="7">
    <location>
        <begin position="194"/>
        <end position="215"/>
    </location>
</feature>
<dbReference type="GO" id="GO:0016020">
    <property type="term" value="C:membrane"/>
    <property type="evidence" value="ECO:0007669"/>
    <property type="project" value="UniProtKB-SubCell"/>
</dbReference>
<dbReference type="EMBL" id="CAJVRL010000099">
    <property type="protein sequence ID" value="CAG8960502.1"/>
    <property type="molecule type" value="Genomic_DNA"/>
</dbReference>
<keyword evidence="2" id="KW-0813">Transport</keyword>
<feature type="transmembrane region" description="Helical" evidence="7">
    <location>
        <begin position="324"/>
        <end position="344"/>
    </location>
</feature>
<proteinExistence type="predicted"/>
<feature type="transmembrane region" description="Helical" evidence="7">
    <location>
        <begin position="227"/>
        <end position="249"/>
    </location>
</feature>